<evidence type="ECO:0000256" key="1">
    <source>
        <dbReference type="SAM" id="Phobius"/>
    </source>
</evidence>
<organism evidence="2 3">
    <name type="scientific">Muribaculum gordoncarteri</name>
    <dbReference type="NCBI Taxonomy" id="2530390"/>
    <lineage>
        <taxon>Bacteria</taxon>
        <taxon>Pseudomonadati</taxon>
        <taxon>Bacteroidota</taxon>
        <taxon>Bacteroidia</taxon>
        <taxon>Bacteroidales</taxon>
        <taxon>Muribaculaceae</taxon>
        <taxon>Muribaculum</taxon>
    </lineage>
</organism>
<feature type="transmembrane region" description="Helical" evidence="1">
    <location>
        <begin position="67"/>
        <end position="89"/>
    </location>
</feature>
<protein>
    <submittedName>
        <fullName evidence="2">Uncharacterized protein</fullName>
    </submittedName>
</protein>
<dbReference type="EMBL" id="CP039393">
    <property type="protein sequence ID" value="QCD36413.1"/>
    <property type="molecule type" value="Genomic_DNA"/>
</dbReference>
<dbReference type="RefSeq" id="WP_135946702.1">
    <property type="nucleotide sequence ID" value="NZ_CANQMU010000020.1"/>
</dbReference>
<name>A0A4P7VLV6_9BACT</name>
<reference evidence="2 3" key="1">
    <citation type="submission" date="2019-02" db="EMBL/GenBank/DDBJ databases">
        <title>Isolation and identification of novel species under the genus Muribaculum.</title>
        <authorList>
            <person name="Miyake S."/>
            <person name="Ding Y."/>
            <person name="Low A."/>
            <person name="Soh M."/>
            <person name="Seedorf H."/>
        </authorList>
    </citation>
    <scope>NUCLEOTIDE SEQUENCE [LARGE SCALE GENOMIC DNA]</scope>
    <source>
        <strain evidence="2 3">TLL-A4</strain>
    </source>
</reference>
<feature type="transmembrane region" description="Helical" evidence="1">
    <location>
        <begin position="12"/>
        <end position="29"/>
    </location>
</feature>
<keyword evidence="1" id="KW-0812">Transmembrane</keyword>
<keyword evidence="1" id="KW-1133">Transmembrane helix</keyword>
<feature type="transmembrane region" description="Helical" evidence="1">
    <location>
        <begin position="35"/>
        <end position="55"/>
    </location>
</feature>
<evidence type="ECO:0000313" key="2">
    <source>
        <dbReference type="EMBL" id="QCD36413.1"/>
    </source>
</evidence>
<accession>A0A4P7VLV6</accession>
<gene>
    <name evidence="2" type="ORF">E7746_11230</name>
</gene>
<dbReference type="KEGG" id="mgod:E7746_11230"/>
<evidence type="ECO:0000313" key="3">
    <source>
        <dbReference type="Proteomes" id="UP000297031"/>
    </source>
</evidence>
<sequence>MKRPVYPHPKTLKVFCWIVAFLILFARFFRRAGHFNYITMMWIAYALFTGITIYISWYSFKQDCTKMFWLSIGTWIFAGLLLLFLQYYFQSFLA</sequence>
<dbReference type="Proteomes" id="UP000297031">
    <property type="component" value="Chromosome"/>
</dbReference>
<dbReference type="AlphaFoldDB" id="A0A4P7VLV6"/>
<keyword evidence="1" id="KW-0472">Membrane</keyword>
<keyword evidence="3" id="KW-1185">Reference proteome</keyword>
<proteinExistence type="predicted"/>